<evidence type="ECO:0000256" key="6">
    <source>
        <dbReference type="ARBA" id="ARBA00023136"/>
    </source>
</evidence>
<feature type="transmembrane region" description="Helical" evidence="7">
    <location>
        <begin position="253"/>
        <end position="274"/>
    </location>
</feature>
<keyword evidence="5" id="KW-0406">Ion transport</keyword>
<feature type="transmembrane region" description="Helical" evidence="7">
    <location>
        <begin position="188"/>
        <end position="212"/>
    </location>
</feature>
<dbReference type="InterPro" id="IPR006153">
    <property type="entry name" value="Cation/H_exchanger_TM"/>
</dbReference>
<dbReference type="EMBL" id="CAJVPS010000042">
    <property type="protein sequence ID" value="CAG8444746.1"/>
    <property type="molecule type" value="Genomic_DNA"/>
</dbReference>
<organism evidence="9 10">
    <name type="scientific">Ambispora leptoticha</name>
    <dbReference type="NCBI Taxonomy" id="144679"/>
    <lineage>
        <taxon>Eukaryota</taxon>
        <taxon>Fungi</taxon>
        <taxon>Fungi incertae sedis</taxon>
        <taxon>Mucoromycota</taxon>
        <taxon>Glomeromycotina</taxon>
        <taxon>Glomeromycetes</taxon>
        <taxon>Archaeosporales</taxon>
        <taxon>Ambisporaceae</taxon>
        <taxon>Ambispora</taxon>
    </lineage>
</organism>
<feature type="transmembrane region" description="Helical" evidence="7">
    <location>
        <begin position="88"/>
        <end position="108"/>
    </location>
</feature>
<reference evidence="9" key="1">
    <citation type="submission" date="2021-06" db="EMBL/GenBank/DDBJ databases">
        <authorList>
            <person name="Kallberg Y."/>
            <person name="Tangrot J."/>
            <person name="Rosling A."/>
        </authorList>
    </citation>
    <scope>NUCLEOTIDE SEQUENCE</scope>
    <source>
        <strain evidence="9">FL130A</strain>
    </source>
</reference>
<dbReference type="GO" id="GO:0016020">
    <property type="term" value="C:membrane"/>
    <property type="evidence" value="ECO:0007669"/>
    <property type="project" value="UniProtKB-SubCell"/>
</dbReference>
<sequence>MTNHTNYQGGILSGHEPTEYNPSNPLVLFIIQATIIICATRGLNFIASHFRQPRVISEVLGGIILGPSVLGRIPHFNETIFPTSSLPFLNLAASLGLVLYLFLVGLELDLRLLTRNAKVALSISAAGMIIPFALGSAVGYGLYHLNDLPDVTFPNFLLFLGVAMSITAFPVLARIVTELKLIRTKVGVTALCAAVGDDVTAWVLLALVVSILNSSSTITALYVFLLAIAWTLILFFIIRPILLRIIVATGSDVNGPTVTMMSLTLLLVLISALITDAIGVHAIFGGFMVGVIIPHDGGFALGVNEKLEDLVHIVFLPLYFALSGLNTSIDLLNDGTAWGYVFLVIFLAMLGKISGATLVARICKMTWRESLTVGVFMSCKGLVELIVLNIGLSAGVISPKIFVILVVMAIVTTCLTTPLVTYLYPPKYHSSPGGENIENGGKLTIETIDSRRSEDTLREKTKPNKILVVLNNIEYLPAMMTLIQLLRPLRTFTKPSAINLSEKKEKSSKSPQTIADNMPILSQDLITVNALRLVELTDRMTTIMKGHETEETVLHDPIMNVFRAFGRMHFVNVRANLSVVRFDEFPGRVAQSAKETTSELVIIPWSGAGAITEDPFNSHDIIVGSRENKNTGPHTASFVQNVFSEVPTNVGVFVDRGLGVVPGGFSLEQDSSLTIKVFFPFFGGVDDREALIFVTRLIEHPYVTATILRIKKSTEPTVNDTSLIVTDSNFDSNNTGNQDEITSDALPTRPSLTHQISSATIPIVDNNKVDRGISEEADQNLITSFFGVGRGTLISNSRITYKEIVSATPMQTAIQRAKEVVSRKDLVIVGRGRANAAISHREEWVEVIKNIGMMGYSHDNLTRKTLGLLAEGLLIGGVPASVLVIQGKKN</sequence>
<protein>
    <submittedName>
        <fullName evidence="9">3449_t:CDS:1</fullName>
    </submittedName>
</protein>
<keyword evidence="4 7" id="KW-1133">Transmembrane helix</keyword>
<comment type="caution">
    <text evidence="9">The sequence shown here is derived from an EMBL/GenBank/DDBJ whole genome shotgun (WGS) entry which is preliminary data.</text>
</comment>
<evidence type="ECO:0000313" key="10">
    <source>
        <dbReference type="Proteomes" id="UP000789508"/>
    </source>
</evidence>
<feature type="transmembrane region" description="Helical" evidence="7">
    <location>
        <begin position="218"/>
        <end position="241"/>
    </location>
</feature>
<feature type="transmembrane region" description="Helical" evidence="7">
    <location>
        <begin position="280"/>
        <end position="303"/>
    </location>
</feature>
<dbReference type="InterPro" id="IPR050794">
    <property type="entry name" value="CPA2_transporter"/>
</dbReference>
<comment type="subcellular location">
    <subcellularLocation>
        <location evidence="1">Membrane</location>
        <topology evidence="1">Multi-pass membrane protein</topology>
    </subcellularLocation>
</comment>
<dbReference type="GO" id="GO:0015297">
    <property type="term" value="F:antiporter activity"/>
    <property type="evidence" value="ECO:0007669"/>
    <property type="project" value="InterPro"/>
</dbReference>
<keyword evidence="2" id="KW-0813">Transport</keyword>
<dbReference type="InterPro" id="IPR038770">
    <property type="entry name" value="Na+/solute_symporter_sf"/>
</dbReference>
<evidence type="ECO:0000313" key="9">
    <source>
        <dbReference type="EMBL" id="CAG8444746.1"/>
    </source>
</evidence>
<keyword evidence="6 7" id="KW-0472">Membrane</keyword>
<feature type="transmembrane region" description="Helical" evidence="7">
    <location>
        <begin position="120"/>
        <end position="143"/>
    </location>
</feature>
<feature type="transmembrane region" description="Helical" evidence="7">
    <location>
        <begin position="310"/>
        <end position="331"/>
    </location>
</feature>
<evidence type="ECO:0000256" key="1">
    <source>
        <dbReference type="ARBA" id="ARBA00004141"/>
    </source>
</evidence>
<keyword evidence="10" id="KW-1185">Reference proteome</keyword>
<name>A0A9N8VAY0_9GLOM</name>
<evidence type="ECO:0000256" key="4">
    <source>
        <dbReference type="ARBA" id="ARBA00022989"/>
    </source>
</evidence>
<dbReference type="PANTHER" id="PTHR32468:SF0">
    <property type="entry name" value="K(+)_H(+) ANTIPORTER 1"/>
    <property type="match status" value="1"/>
</dbReference>
<dbReference type="AlphaFoldDB" id="A0A9N8VAY0"/>
<dbReference type="Proteomes" id="UP000789508">
    <property type="component" value="Unassembled WGS sequence"/>
</dbReference>
<proteinExistence type="predicted"/>
<feature type="transmembrane region" description="Helical" evidence="7">
    <location>
        <begin position="26"/>
        <end position="47"/>
    </location>
</feature>
<gene>
    <name evidence="9" type="ORF">ALEPTO_LOCUS596</name>
</gene>
<evidence type="ECO:0000256" key="3">
    <source>
        <dbReference type="ARBA" id="ARBA00022692"/>
    </source>
</evidence>
<evidence type="ECO:0000256" key="7">
    <source>
        <dbReference type="SAM" id="Phobius"/>
    </source>
</evidence>
<feature type="transmembrane region" description="Helical" evidence="7">
    <location>
        <begin position="401"/>
        <end position="424"/>
    </location>
</feature>
<dbReference type="Pfam" id="PF00999">
    <property type="entry name" value="Na_H_Exchanger"/>
    <property type="match status" value="1"/>
</dbReference>
<evidence type="ECO:0000256" key="5">
    <source>
        <dbReference type="ARBA" id="ARBA00023065"/>
    </source>
</evidence>
<feature type="transmembrane region" description="Helical" evidence="7">
    <location>
        <begin position="59"/>
        <end position="76"/>
    </location>
</feature>
<keyword evidence="3 7" id="KW-0812">Transmembrane</keyword>
<dbReference type="GO" id="GO:1902600">
    <property type="term" value="P:proton transmembrane transport"/>
    <property type="evidence" value="ECO:0007669"/>
    <property type="project" value="InterPro"/>
</dbReference>
<feature type="transmembrane region" description="Helical" evidence="7">
    <location>
        <begin position="155"/>
        <end position="176"/>
    </location>
</feature>
<accession>A0A9N8VAY0</accession>
<evidence type="ECO:0000256" key="2">
    <source>
        <dbReference type="ARBA" id="ARBA00022448"/>
    </source>
</evidence>
<dbReference type="Gene3D" id="1.20.1530.20">
    <property type="match status" value="1"/>
</dbReference>
<evidence type="ECO:0000259" key="8">
    <source>
        <dbReference type="Pfam" id="PF00999"/>
    </source>
</evidence>
<dbReference type="OrthoDB" id="2687058at2759"/>
<dbReference type="PANTHER" id="PTHR32468">
    <property type="entry name" value="CATION/H + ANTIPORTER"/>
    <property type="match status" value="1"/>
</dbReference>
<feature type="transmembrane region" description="Helical" evidence="7">
    <location>
        <begin position="337"/>
        <end position="359"/>
    </location>
</feature>
<feature type="domain" description="Cation/H+ exchanger transmembrane" evidence="8">
    <location>
        <begin position="40"/>
        <end position="420"/>
    </location>
</feature>